<evidence type="ECO:0000259" key="2">
    <source>
        <dbReference type="Pfam" id="PF01106"/>
    </source>
</evidence>
<dbReference type="GO" id="GO:0051536">
    <property type="term" value="F:iron-sulfur cluster binding"/>
    <property type="evidence" value="ECO:0007669"/>
    <property type="project" value="InterPro"/>
</dbReference>
<dbReference type="Proteomes" id="UP000228614">
    <property type="component" value="Unassembled WGS sequence"/>
</dbReference>
<name>A0A2H0V6P4_9BACT</name>
<organism evidence="3 4">
    <name type="scientific">Candidatus Falkowbacteria bacterium CG10_big_fil_rev_8_21_14_0_10_37_6</name>
    <dbReference type="NCBI Taxonomy" id="1974563"/>
    <lineage>
        <taxon>Bacteria</taxon>
        <taxon>Candidatus Falkowiibacteriota</taxon>
    </lineage>
</organism>
<dbReference type="InterPro" id="IPR001075">
    <property type="entry name" value="NIF_FeS_clus_asmbl_NifU_C"/>
</dbReference>
<dbReference type="Pfam" id="PF01106">
    <property type="entry name" value="NifU"/>
    <property type="match status" value="1"/>
</dbReference>
<evidence type="ECO:0000256" key="1">
    <source>
        <dbReference type="ARBA" id="ARBA00006420"/>
    </source>
</evidence>
<dbReference type="AlphaFoldDB" id="A0A2H0V6P4"/>
<dbReference type="PANTHER" id="PTHR11178">
    <property type="entry name" value="IRON-SULFUR CLUSTER SCAFFOLD PROTEIN NFU-RELATED"/>
    <property type="match status" value="1"/>
</dbReference>
<feature type="domain" description="NIF system FeS cluster assembly NifU C-terminal" evidence="2">
    <location>
        <begin position="15"/>
        <end position="82"/>
    </location>
</feature>
<accession>A0A2H0V6P4</accession>
<gene>
    <name evidence="3" type="ORF">COT95_02665</name>
</gene>
<evidence type="ECO:0000313" key="3">
    <source>
        <dbReference type="EMBL" id="PIR94721.1"/>
    </source>
</evidence>
<reference evidence="4" key="1">
    <citation type="submission" date="2017-09" db="EMBL/GenBank/DDBJ databases">
        <title>Depth-based differentiation of microbial function through sediment-hosted aquifers and enrichment of novel symbionts in the deep terrestrial subsurface.</title>
        <authorList>
            <person name="Probst A.J."/>
            <person name="Ladd B."/>
            <person name="Jarett J.K."/>
            <person name="Geller-Mcgrath D.E."/>
            <person name="Sieber C.M.K."/>
            <person name="Emerson J.B."/>
            <person name="Anantharaman K."/>
            <person name="Thomas B.C."/>
            <person name="Malmstrom R."/>
            <person name="Stieglmeier M."/>
            <person name="Klingl A."/>
            <person name="Woyke T."/>
            <person name="Ryan C.M."/>
            <person name="Banfield J.F."/>
        </authorList>
    </citation>
    <scope>NUCLEOTIDE SEQUENCE [LARGE SCALE GENOMIC DNA]</scope>
</reference>
<dbReference type="GO" id="GO:0016226">
    <property type="term" value="P:iron-sulfur cluster assembly"/>
    <property type="evidence" value="ECO:0007669"/>
    <property type="project" value="InterPro"/>
</dbReference>
<sequence>MQKNKSTNKNIIDQIKKEIDKLRPFIQEDGGDVEFVSFDKKTGTVEVELMGHCVGCPLSTITLKQGLEKNLQQAVPEVKEVIAI</sequence>
<evidence type="ECO:0000313" key="4">
    <source>
        <dbReference type="Proteomes" id="UP000228614"/>
    </source>
</evidence>
<dbReference type="EMBL" id="PFAN01000131">
    <property type="protein sequence ID" value="PIR94721.1"/>
    <property type="molecule type" value="Genomic_DNA"/>
</dbReference>
<dbReference type="Gene3D" id="3.30.300.130">
    <property type="entry name" value="Fe-S cluster assembly (FSCA)"/>
    <property type="match status" value="1"/>
</dbReference>
<comment type="similarity">
    <text evidence="1">Belongs to the NifU family.</text>
</comment>
<dbReference type="GO" id="GO:0005506">
    <property type="term" value="F:iron ion binding"/>
    <property type="evidence" value="ECO:0007669"/>
    <property type="project" value="InterPro"/>
</dbReference>
<proteinExistence type="inferred from homology"/>
<dbReference type="InterPro" id="IPR034904">
    <property type="entry name" value="FSCA_dom_sf"/>
</dbReference>
<comment type="caution">
    <text evidence="3">The sequence shown here is derived from an EMBL/GenBank/DDBJ whole genome shotgun (WGS) entry which is preliminary data.</text>
</comment>
<protein>
    <recommendedName>
        <fullName evidence="2">NIF system FeS cluster assembly NifU C-terminal domain-containing protein</fullName>
    </recommendedName>
</protein>
<dbReference type="SUPFAM" id="SSF117916">
    <property type="entry name" value="Fe-S cluster assembly (FSCA) domain-like"/>
    <property type="match status" value="1"/>
</dbReference>
<dbReference type="PANTHER" id="PTHR11178:SF1">
    <property type="entry name" value="NFU1 IRON-SULFUR CLUSTER SCAFFOLD HOMOLOG, MITOCHONDRIAL"/>
    <property type="match status" value="1"/>
</dbReference>